<dbReference type="EMBL" id="CP024704">
    <property type="protein sequence ID" value="ATV71330.1"/>
    <property type="molecule type" value="Genomic_DNA"/>
</dbReference>
<gene>
    <name evidence="2" type="ORF">CTM98_12120</name>
</gene>
<feature type="coiled-coil region" evidence="1">
    <location>
        <begin position="99"/>
        <end position="126"/>
    </location>
</feature>
<dbReference type="AlphaFoldDB" id="A0A2D3PUI8"/>
<sequence length="136" mass="16349">MLVYSFKILDGEEIFIKNSLILYMFDTLKWINTLDKFRIKKNKGLYYHGSTYFEKNSIKKLKEIIFCWKDLFSEATENFEIEVLLDQNKEEYYIENHNKKEVIESLEKLIDLCNSAEKENKEIKCTKRTIKLGNIK</sequence>
<evidence type="ECO:0000313" key="2">
    <source>
        <dbReference type="EMBL" id="ATV71330.1"/>
    </source>
</evidence>
<organism evidence="2 3">
    <name type="scientific">Fusobacterium pseudoperiodonticum</name>
    <dbReference type="NCBI Taxonomy" id="2663009"/>
    <lineage>
        <taxon>Bacteria</taxon>
        <taxon>Fusobacteriati</taxon>
        <taxon>Fusobacteriota</taxon>
        <taxon>Fusobacteriia</taxon>
        <taxon>Fusobacteriales</taxon>
        <taxon>Fusobacteriaceae</taxon>
        <taxon>Fusobacterium</taxon>
    </lineage>
</organism>
<reference evidence="2 3" key="1">
    <citation type="submission" date="2017-11" db="EMBL/GenBank/DDBJ databases">
        <title>Genome sequencing of Fusobacterium periodonticum KCOM 2555.</title>
        <authorList>
            <person name="Kook J.-K."/>
            <person name="Park S.-N."/>
            <person name="Lim Y.K."/>
        </authorList>
    </citation>
    <scope>NUCLEOTIDE SEQUENCE [LARGE SCALE GENOMIC DNA]</scope>
    <source>
        <strain evidence="2 3">KCOM 2555</strain>
    </source>
</reference>
<evidence type="ECO:0000256" key="1">
    <source>
        <dbReference type="SAM" id="Coils"/>
    </source>
</evidence>
<evidence type="ECO:0000313" key="3">
    <source>
        <dbReference type="Proteomes" id="UP000230781"/>
    </source>
</evidence>
<accession>A0A2D3PUI8</accession>
<dbReference type="RefSeq" id="WP_100027172.1">
    <property type="nucleotide sequence ID" value="NZ_CP024704.1"/>
</dbReference>
<dbReference type="Proteomes" id="UP000230781">
    <property type="component" value="Chromosome"/>
</dbReference>
<protein>
    <submittedName>
        <fullName evidence="2">Coproporphyrinogen III oxidase</fullName>
    </submittedName>
</protein>
<proteinExistence type="predicted"/>
<keyword evidence="1" id="KW-0175">Coiled coil</keyword>
<name>A0A2D3PUI8_9FUSO</name>